<keyword evidence="2" id="KW-1185">Reference proteome</keyword>
<proteinExistence type="predicted"/>
<organism evidence="1 2">
    <name type="scientific">Vermiconidia calcicola</name>
    <dbReference type="NCBI Taxonomy" id="1690605"/>
    <lineage>
        <taxon>Eukaryota</taxon>
        <taxon>Fungi</taxon>
        <taxon>Dikarya</taxon>
        <taxon>Ascomycota</taxon>
        <taxon>Pezizomycotina</taxon>
        <taxon>Dothideomycetes</taxon>
        <taxon>Dothideomycetidae</taxon>
        <taxon>Mycosphaerellales</taxon>
        <taxon>Extremaceae</taxon>
        <taxon>Vermiconidia</taxon>
    </lineage>
</organism>
<protein>
    <submittedName>
        <fullName evidence="1">Uncharacterized protein</fullName>
    </submittedName>
</protein>
<evidence type="ECO:0000313" key="2">
    <source>
        <dbReference type="Proteomes" id="UP001281147"/>
    </source>
</evidence>
<dbReference type="EMBL" id="JAUTXU010000415">
    <property type="protein sequence ID" value="KAK3680960.1"/>
    <property type="molecule type" value="Genomic_DNA"/>
</dbReference>
<dbReference type="Proteomes" id="UP001281147">
    <property type="component" value="Unassembled WGS sequence"/>
</dbReference>
<sequence>MHHPSLTDMSTIEMMDYEATRAEFEGYQAKRNAPRPATGLIYWMLNNAWSSLHWNLFDYYLHPAGSYFGAKVGSRIEHVAYDYNKGTVYLINHSLNREGAGSIDIELIGLDGRSLAKRTISADIEPNVSGNVSRSIGKVPGLFEIEDAAFLRLLLRDAQGNIPSRNIYWLSASADELDWDESTWSHTPQTSYADFTALDKLKAAPILASVDEKGRKNNTIVSITLRNEADVPAFFFRFNLVDGNGEDVVPVVWSDNYVTLWPHEELFSK</sequence>
<evidence type="ECO:0000313" key="1">
    <source>
        <dbReference type="EMBL" id="KAK3680960.1"/>
    </source>
</evidence>
<reference evidence="1" key="1">
    <citation type="submission" date="2023-07" db="EMBL/GenBank/DDBJ databases">
        <title>Black Yeasts Isolated from many extreme environments.</title>
        <authorList>
            <person name="Coleine C."/>
            <person name="Stajich J.E."/>
            <person name="Selbmann L."/>
        </authorList>
    </citation>
    <scope>NUCLEOTIDE SEQUENCE</scope>
    <source>
        <strain evidence="1">CCFEE 5714</strain>
    </source>
</reference>
<accession>A0ACC3MBJ8</accession>
<gene>
    <name evidence="1" type="ORF">LTR37_021002</name>
</gene>
<comment type="caution">
    <text evidence="1">The sequence shown here is derived from an EMBL/GenBank/DDBJ whole genome shotgun (WGS) entry which is preliminary data.</text>
</comment>
<name>A0ACC3MBJ8_9PEZI</name>